<dbReference type="Proteomes" id="UP000827872">
    <property type="component" value="Linkage Group LG15"/>
</dbReference>
<reference evidence="1" key="1">
    <citation type="submission" date="2021-08" db="EMBL/GenBank/DDBJ databases">
        <title>The first chromosome-level gecko genome reveals the dynamic sex chromosomes of Neotropical dwarf geckos (Sphaerodactylidae: Sphaerodactylus).</title>
        <authorList>
            <person name="Pinto B.J."/>
            <person name="Keating S.E."/>
            <person name="Gamble T."/>
        </authorList>
    </citation>
    <scope>NUCLEOTIDE SEQUENCE</scope>
    <source>
        <strain evidence="1">TG3544</strain>
    </source>
</reference>
<accession>A0ACB8EU27</accession>
<gene>
    <name evidence="1" type="ORF">K3G42_002099</name>
</gene>
<protein>
    <submittedName>
        <fullName evidence="1">Uncharacterized protein</fullName>
    </submittedName>
</protein>
<comment type="caution">
    <text evidence="1">The sequence shown here is derived from an EMBL/GenBank/DDBJ whole genome shotgun (WGS) entry which is preliminary data.</text>
</comment>
<name>A0ACB8EU27_9SAUR</name>
<dbReference type="EMBL" id="CM037628">
    <property type="protein sequence ID" value="KAH7996164.1"/>
    <property type="molecule type" value="Genomic_DNA"/>
</dbReference>
<evidence type="ECO:0000313" key="1">
    <source>
        <dbReference type="EMBL" id="KAH7996164.1"/>
    </source>
</evidence>
<sequence>MNYPNPEVQEPSPHTSELAVSTEWYLWEDDVRTPSLPELCEKETIHAVARIYLPVVVVLFCLLGVLGNGTLLLIHACYHHTPSLGDILLLQLATSDLLLLLTLPVGVAGVVGSWHLGSATCRALQGLHALTSYSGFLFLAGLTADRYMAIVQAPTAHRLRPVAVRWGRLSSGLIWLLSAALALPQFLYARVEDHDGVALCRVATVTAAVSLVQVGLGFVLPFVLMAVCYAAIAHTLLSSPCVRSQKALQLILALVLVFVVLQLPYALLTALDAADVLSQQASSCSAALRRELALLITCGLALARCCLNPVFHAFLGVRFRRDLQRLARDLCCQLQGPCCGKRVGKRGSQSTSAATAFREGTSSGGAP</sequence>
<evidence type="ECO:0000313" key="2">
    <source>
        <dbReference type="Proteomes" id="UP000827872"/>
    </source>
</evidence>
<keyword evidence="2" id="KW-1185">Reference proteome</keyword>
<proteinExistence type="predicted"/>
<organism evidence="1 2">
    <name type="scientific">Sphaerodactylus townsendi</name>
    <dbReference type="NCBI Taxonomy" id="933632"/>
    <lineage>
        <taxon>Eukaryota</taxon>
        <taxon>Metazoa</taxon>
        <taxon>Chordata</taxon>
        <taxon>Craniata</taxon>
        <taxon>Vertebrata</taxon>
        <taxon>Euteleostomi</taxon>
        <taxon>Lepidosauria</taxon>
        <taxon>Squamata</taxon>
        <taxon>Bifurcata</taxon>
        <taxon>Gekkota</taxon>
        <taxon>Sphaerodactylidae</taxon>
        <taxon>Sphaerodactylus</taxon>
    </lineage>
</organism>